<dbReference type="EMBL" id="CAJFDI010000001">
    <property type="protein sequence ID" value="CAD5208553.1"/>
    <property type="molecule type" value="Genomic_DNA"/>
</dbReference>
<dbReference type="EMBL" id="CAJFCV020000001">
    <property type="protein sequence ID" value="CAG9081957.1"/>
    <property type="molecule type" value="Genomic_DNA"/>
</dbReference>
<name>A0A811JZA8_BURXY</name>
<dbReference type="OrthoDB" id="5818247at2759"/>
<proteinExistence type="predicted"/>
<dbReference type="Proteomes" id="UP000582659">
    <property type="component" value="Unassembled WGS sequence"/>
</dbReference>
<evidence type="ECO:0000256" key="2">
    <source>
        <dbReference type="SAM" id="MobiDB-lite"/>
    </source>
</evidence>
<dbReference type="Gene3D" id="6.10.250.1080">
    <property type="match status" value="1"/>
</dbReference>
<comment type="caution">
    <text evidence="3">The sequence shown here is derived from an EMBL/GenBank/DDBJ whole genome shotgun (WGS) entry which is preliminary data.</text>
</comment>
<sequence>MDSGKVKALLEYVQVIPSSDDAAKYEKMGVKECAEKYFAGMIGLIDGSTSVKISDEVFGEANYLIMENLGMKDVGLMEMYHNLNSDRATEGDEMEMLKYFIALVYLSQLRQSPLVESRLLRLNWISRLHIQHIISYISEPAQWVDEGFGGVLSLPLEEANSEKVTSTLEKVRRTPSRTPFKRTENFSTFNSSFTDSPTSRVINSPRIREKMAMEIQKQVKQQREEFEVYIRTEYDRVLEQCNRQEREIQRLKEEKEDLQKKAKPGCVGDCEASTRLKSLEFAYHGVKTRLENTNQTLGIYETQHQKDEAFIKDLKMQIRSLNERCEIISDQEKLIQDLKDDLKKANHAEKSVLEQMDKVERECRDVKRKLKQAERENKEMKEAQSQNEKFDRSAVDEYKRREIELTEELDKLNETLARTKKERNEAFTQWGEAKVTIERLQNQLKELNANNAEVEDLKAANNSLKIEMKCIFDNMKSIADQRDGLEKQYDILVNENEEIRAERDDLKAKLKAIQVDLDCVKEDFRNAKMKIGDYEKKMESLIEKNEDLRLELDELKSEVKEHEHRRNARPTTSHHNAAKAFEMTNYSEDQIVYARSSVDVKEVEKDYLERNVNAERTAELRRRNQGLPPHMQCSYLPEIAFGSESPSSVLPKK</sequence>
<dbReference type="Proteomes" id="UP000659654">
    <property type="component" value="Unassembled WGS sequence"/>
</dbReference>
<evidence type="ECO:0000313" key="4">
    <source>
        <dbReference type="Proteomes" id="UP000659654"/>
    </source>
</evidence>
<gene>
    <name evidence="3" type="ORF">BXYJ_LOCUS789</name>
</gene>
<evidence type="ECO:0000256" key="1">
    <source>
        <dbReference type="SAM" id="Coils"/>
    </source>
</evidence>
<dbReference type="AlphaFoldDB" id="A0A811JZA8"/>
<organism evidence="3 4">
    <name type="scientific">Bursaphelenchus xylophilus</name>
    <name type="common">Pinewood nematode worm</name>
    <name type="synonym">Aphelenchoides xylophilus</name>
    <dbReference type="NCBI Taxonomy" id="6326"/>
    <lineage>
        <taxon>Eukaryota</taxon>
        <taxon>Metazoa</taxon>
        <taxon>Ecdysozoa</taxon>
        <taxon>Nematoda</taxon>
        <taxon>Chromadorea</taxon>
        <taxon>Rhabditida</taxon>
        <taxon>Tylenchina</taxon>
        <taxon>Tylenchomorpha</taxon>
        <taxon>Aphelenchoidea</taxon>
        <taxon>Aphelenchoididae</taxon>
        <taxon>Bursaphelenchus</taxon>
    </lineage>
</organism>
<dbReference type="PANTHER" id="PTHR47357:SF1">
    <property type="entry name" value="SPINDLE POLE BODY COMPONENT 110"/>
    <property type="match status" value="1"/>
</dbReference>
<evidence type="ECO:0000313" key="3">
    <source>
        <dbReference type="EMBL" id="CAD5208553.1"/>
    </source>
</evidence>
<protein>
    <submittedName>
        <fullName evidence="3">(pine wood nematode) hypothetical protein</fullName>
    </submittedName>
</protein>
<keyword evidence="1" id="KW-0175">Coiled coil</keyword>
<reference evidence="3" key="1">
    <citation type="submission" date="2020-09" db="EMBL/GenBank/DDBJ databases">
        <authorList>
            <person name="Kikuchi T."/>
        </authorList>
    </citation>
    <scope>NUCLEOTIDE SEQUENCE</scope>
    <source>
        <strain evidence="3">Ka4C1</strain>
    </source>
</reference>
<dbReference type="GO" id="GO:0005200">
    <property type="term" value="F:structural constituent of cytoskeleton"/>
    <property type="evidence" value="ECO:0007669"/>
    <property type="project" value="TreeGrafter"/>
</dbReference>
<accession>A0A811JZA8</accession>
<feature type="coiled-coil region" evidence="1">
    <location>
        <begin position="234"/>
        <end position="261"/>
    </location>
</feature>
<keyword evidence="4" id="KW-1185">Reference proteome</keyword>
<dbReference type="SMR" id="A0A811JZA8"/>
<dbReference type="PANTHER" id="PTHR47357">
    <property type="entry name" value="COP1-INTERACTIVE PROTEIN 1"/>
    <property type="match status" value="1"/>
</dbReference>
<feature type="region of interest" description="Disordered" evidence="2">
    <location>
        <begin position="374"/>
        <end position="393"/>
    </location>
</feature>
<dbReference type="GO" id="GO:0005856">
    <property type="term" value="C:cytoskeleton"/>
    <property type="evidence" value="ECO:0007669"/>
    <property type="project" value="TreeGrafter"/>
</dbReference>